<dbReference type="Proteomes" id="UP001497522">
    <property type="component" value="Chromosome 5"/>
</dbReference>
<evidence type="ECO:0000259" key="4">
    <source>
        <dbReference type="PROSITE" id="PS50097"/>
    </source>
</evidence>
<organism evidence="5 6">
    <name type="scientific">Sphagnum jensenii</name>
    <dbReference type="NCBI Taxonomy" id="128206"/>
    <lineage>
        <taxon>Eukaryota</taxon>
        <taxon>Viridiplantae</taxon>
        <taxon>Streptophyta</taxon>
        <taxon>Embryophyta</taxon>
        <taxon>Bryophyta</taxon>
        <taxon>Sphagnophytina</taxon>
        <taxon>Sphagnopsida</taxon>
        <taxon>Sphagnales</taxon>
        <taxon>Sphagnaceae</taxon>
        <taxon>Sphagnum</taxon>
    </lineage>
</organism>
<feature type="coiled-coil region" evidence="3">
    <location>
        <begin position="48"/>
        <end position="75"/>
    </location>
</feature>
<dbReference type="PANTHER" id="PTHR47274:SF19">
    <property type="entry name" value="BTB DOMAIN-CONTAINING PROTEIN"/>
    <property type="match status" value="1"/>
</dbReference>
<proteinExistence type="predicted"/>
<evidence type="ECO:0000313" key="6">
    <source>
        <dbReference type="Proteomes" id="UP001497522"/>
    </source>
</evidence>
<comment type="pathway">
    <text evidence="2">Protein modification; protein ubiquitination.</text>
</comment>
<evidence type="ECO:0000313" key="5">
    <source>
        <dbReference type="EMBL" id="CAK9876056.1"/>
    </source>
</evidence>
<dbReference type="EMBL" id="OZ023706">
    <property type="protein sequence ID" value="CAK9876056.1"/>
    <property type="molecule type" value="Genomic_DNA"/>
</dbReference>
<dbReference type="Pfam" id="PF00651">
    <property type="entry name" value="BTB"/>
    <property type="match status" value="1"/>
</dbReference>
<evidence type="ECO:0000256" key="3">
    <source>
        <dbReference type="SAM" id="Coils"/>
    </source>
</evidence>
<comment type="function">
    <text evidence="1">May act as a substrate-specific adapter of an E3 ubiquitin-protein ligase complex (CUL3-RBX1-BTB) which mediates the ubiquitination and subsequent proteasomal degradation of target proteins.</text>
</comment>
<dbReference type="InterPro" id="IPR044784">
    <property type="entry name" value="At1g01640-like"/>
</dbReference>
<dbReference type="SMART" id="SM00225">
    <property type="entry name" value="BTB"/>
    <property type="match status" value="1"/>
</dbReference>
<dbReference type="SUPFAM" id="SSF54695">
    <property type="entry name" value="POZ domain"/>
    <property type="match status" value="1"/>
</dbReference>
<feature type="domain" description="BTB" evidence="4">
    <location>
        <begin position="92"/>
        <end position="157"/>
    </location>
</feature>
<dbReference type="Gene3D" id="3.30.710.10">
    <property type="entry name" value="Potassium Channel Kv1.1, Chain A"/>
    <property type="match status" value="1"/>
</dbReference>
<keyword evidence="6" id="KW-1185">Reference proteome</keyword>
<sequence>MMRRVSSESPPSVPYWDQLCPKCQTVVKEHGYEAEVRNGPSYYAQEIQQEAEKKLKQMEDRLHQKEESEKALKEQMLFLSTWDPTVMTPALTDIILQSGGQNVNAHRAVLAARSEVFLKKMKALDQLKNVTLEVHVMPEVLEPFVHYFYSGHISHRDLKNHASKVLTAAKRYAVPSLQLIAEQYIAKHVTRDTALSIWELGVDHSSDTIKDAVLNILLHTKDLQDVLKLSEYHMFRAQKDPELLVGLFEQLVGRIT</sequence>
<name>A0ABP1BKA3_9BRYO</name>
<protein>
    <recommendedName>
        <fullName evidence="4">BTB domain-containing protein</fullName>
    </recommendedName>
</protein>
<dbReference type="PANTHER" id="PTHR47274">
    <property type="entry name" value="BTB/POZ DOMAIN CONTAINING PROTEIN, EXPRESSED-RELATED"/>
    <property type="match status" value="1"/>
</dbReference>
<dbReference type="InterPro" id="IPR000210">
    <property type="entry name" value="BTB/POZ_dom"/>
</dbReference>
<dbReference type="CDD" id="cd18186">
    <property type="entry name" value="BTB_POZ_ZBTB_KLHL-like"/>
    <property type="match status" value="1"/>
</dbReference>
<accession>A0ABP1BKA3</accession>
<gene>
    <name evidence="5" type="ORF">CSSPJE1EN2_LOCUS18278</name>
</gene>
<dbReference type="InterPro" id="IPR011333">
    <property type="entry name" value="SKP1/BTB/POZ_sf"/>
</dbReference>
<evidence type="ECO:0000256" key="2">
    <source>
        <dbReference type="ARBA" id="ARBA00004906"/>
    </source>
</evidence>
<dbReference type="PROSITE" id="PS50097">
    <property type="entry name" value="BTB"/>
    <property type="match status" value="1"/>
</dbReference>
<evidence type="ECO:0000256" key="1">
    <source>
        <dbReference type="ARBA" id="ARBA00002668"/>
    </source>
</evidence>
<keyword evidence="3" id="KW-0175">Coiled coil</keyword>
<reference evidence="5" key="1">
    <citation type="submission" date="2024-03" db="EMBL/GenBank/DDBJ databases">
        <authorList>
            <consortium name="ELIXIR-Norway"/>
            <consortium name="Elixir Norway"/>
        </authorList>
    </citation>
    <scope>NUCLEOTIDE SEQUENCE</scope>
</reference>